<dbReference type="PANTHER" id="PTHR43747">
    <property type="entry name" value="FAD-BINDING PROTEIN"/>
    <property type="match status" value="1"/>
</dbReference>
<gene>
    <name evidence="1" type="ORF">SAMN06265370_1417</name>
</gene>
<dbReference type="OrthoDB" id="9790035at2"/>
<reference evidence="1 2" key="1">
    <citation type="submission" date="2017-06" db="EMBL/GenBank/DDBJ databases">
        <authorList>
            <person name="Kim H.J."/>
            <person name="Triplett B.A."/>
        </authorList>
    </citation>
    <scope>NUCLEOTIDE SEQUENCE [LARGE SCALE GENOMIC DNA]</scope>
    <source>
        <strain evidence="1 2">DSM 29052</strain>
    </source>
</reference>
<evidence type="ECO:0000313" key="2">
    <source>
        <dbReference type="Proteomes" id="UP000198417"/>
    </source>
</evidence>
<dbReference type="InterPro" id="IPR050816">
    <property type="entry name" value="Flavin-dep_Halogenase_NPB"/>
</dbReference>
<name>A0A238ZT38_9RHOB</name>
<dbReference type="Proteomes" id="UP000198417">
    <property type="component" value="Unassembled WGS sequence"/>
</dbReference>
<dbReference type="InterPro" id="IPR036188">
    <property type="entry name" value="FAD/NAD-bd_sf"/>
</dbReference>
<dbReference type="RefSeq" id="WP_141135165.1">
    <property type="nucleotide sequence ID" value="NZ_FZNN01000041.1"/>
</dbReference>
<protein>
    <submittedName>
        <fullName evidence="1">2-polyprenyl-6-methoxyphenol hydroxylase</fullName>
    </submittedName>
</protein>
<accession>A0A238ZT38</accession>
<evidence type="ECO:0000313" key="1">
    <source>
        <dbReference type="EMBL" id="SNR86587.1"/>
    </source>
</evidence>
<dbReference type="EMBL" id="FZNN01000041">
    <property type="protein sequence ID" value="SNR86587.1"/>
    <property type="molecule type" value="Genomic_DNA"/>
</dbReference>
<dbReference type="SUPFAM" id="SSF51905">
    <property type="entry name" value="FAD/NAD(P)-binding domain"/>
    <property type="match status" value="1"/>
</dbReference>
<dbReference type="Gene3D" id="3.50.50.60">
    <property type="entry name" value="FAD/NAD(P)-binding domain"/>
    <property type="match status" value="1"/>
</dbReference>
<organism evidence="1 2">
    <name type="scientific">Puniceibacterium sediminis</name>
    <dbReference type="NCBI Taxonomy" id="1608407"/>
    <lineage>
        <taxon>Bacteria</taxon>
        <taxon>Pseudomonadati</taxon>
        <taxon>Pseudomonadota</taxon>
        <taxon>Alphaproteobacteria</taxon>
        <taxon>Rhodobacterales</taxon>
        <taxon>Paracoccaceae</taxon>
        <taxon>Puniceibacterium</taxon>
    </lineage>
</organism>
<keyword evidence="2" id="KW-1185">Reference proteome</keyword>
<proteinExistence type="predicted"/>
<dbReference type="PANTHER" id="PTHR43747:SF1">
    <property type="entry name" value="SLR1998 PROTEIN"/>
    <property type="match status" value="1"/>
</dbReference>
<sequence length="467" mass="51597">MRPSYSPAPRAVVIGGSIAGLLTARVLSERYAQVLVLDRDHLPDRAVPRQCVPQEHHVHLLLQRGQDIMERLFPGLLHDLEKQGALVVDLTQDVKCHQAGAWKRRWPSGITARYCTRTLLEHQLRKRVQDLPNVVLADRTEAQPLFKDGCVTGVRLHSVGCPVTGEAEKTEDRIESAVLVVDATGRGSDISSQLEQAGLGQVPVEQIVTRLGYVSATFARPDRGASAASKDGSDDWKVLLYLPRLPAQKRMAVISPIEGERWMVTAGAWFGQEPDPTHEGLLAYLSSLSVPDLHNALLQATPLSAPRRYRMPGGQRRHFDQLRDWPKGFLAIGDCVCSINPLYSQGMSATALQVEAMAAIIAKGCDTARIQRRICEAVSLPWQQAAAVEEQFEGIGLPPGLRINLHRAYFEQLANRARHDRVLAMAVLRVNNLIADPATLMAPAIAARVFAPTLLRRVWMAREHPHV</sequence>
<dbReference type="AlphaFoldDB" id="A0A238ZT38"/>